<keyword evidence="6" id="KW-1185">Reference proteome</keyword>
<evidence type="ECO:0000256" key="4">
    <source>
        <dbReference type="SAM" id="MobiDB-lite"/>
    </source>
</evidence>
<dbReference type="PROSITE" id="PS01108">
    <property type="entry name" value="RIBOSOMAL_L24"/>
    <property type="match status" value="1"/>
</dbReference>
<dbReference type="SMART" id="SM00739">
    <property type="entry name" value="KOW"/>
    <property type="match status" value="1"/>
</dbReference>
<evidence type="ECO:0000313" key="7">
    <source>
        <dbReference type="WBParaSite" id="Csp11.Scaffold562.g3921.t1"/>
    </source>
</evidence>
<evidence type="ECO:0000256" key="1">
    <source>
        <dbReference type="ARBA" id="ARBA00010618"/>
    </source>
</evidence>
<proteinExistence type="inferred from homology"/>
<dbReference type="InterPro" id="IPR005824">
    <property type="entry name" value="KOW"/>
</dbReference>
<name>A0A1I7TA55_9PELO</name>
<dbReference type="InterPro" id="IPR014722">
    <property type="entry name" value="Rib_uL2_dom2"/>
</dbReference>
<dbReference type="InterPro" id="IPR005825">
    <property type="entry name" value="Ribosomal_uL24_CS"/>
</dbReference>
<organism evidence="6 7">
    <name type="scientific">Caenorhabditis tropicalis</name>
    <dbReference type="NCBI Taxonomy" id="1561998"/>
    <lineage>
        <taxon>Eukaryota</taxon>
        <taxon>Metazoa</taxon>
        <taxon>Ecdysozoa</taxon>
        <taxon>Nematoda</taxon>
        <taxon>Chromadorea</taxon>
        <taxon>Rhabditida</taxon>
        <taxon>Rhabditina</taxon>
        <taxon>Rhabditomorpha</taxon>
        <taxon>Rhabditoidea</taxon>
        <taxon>Rhabditidae</taxon>
        <taxon>Peloderinae</taxon>
        <taxon>Caenorhabditis</taxon>
    </lineage>
</organism>
<dbReference type="STRING" id="1561998.A0A1I7TA55"/>
<dbReference type="GO" id="GO:0003723">
    <property type="term" value="F:RNA binding"/>
    <property type="evidence" value="ECO:0007669"/>
    <property type="project" value="InterPro"/>
</dbReference>
<keyword evidence="3" id="KW-0687">Ribonucleoprotein</keyword>
<dbReference type="GO" id="GO:0003735">
    <property type="term" value="F:structural constituent of ribosome"/>
    <property type="evidence" value="ECO:0007669"/>
    <property type="project" value="InterPro"/>
</dbReference>
<comment type="similarity">
    <text evidence="1">Belongs to the universal ribosomal protein uL24 family.</text>
</comment>
<feature type="compositionally biased region" description="Polar residues" evidence="4">
    <location>
        <begin position="1"/>
        <end position="11"/>
    </location>
</feature>
<reference evidence="7" key="1">
    <citation type="submission" date="2016-11" db="UniProtKB">
        <authorList>
            <consortium name="WormBaseParasite"/>
        </authorList>
    </citation>
    <scope>IDENTIFICATION</scope>
</reference>
<dbReference type="Gene3D" id="2.30.30.30">
    <property type="match status" value="1"/>
</dbReference>
<dbReference type="SUPFAM" id="SSF50104">
    <property type="entry name" value="Translation proteins SH3-like domain"/>
    <property type="match status" value="1"/>
</dbReference>
<evidence type="ECO:0000313" key="6">
    <source>
        <dbReference type="Proteomes" id="UP000095282"/>
    </source>
</evidence>
<dbReference type="GO" id="GO:0006412">
    <property type="term" value="P:translation"/>
    <property type="evidence" value="ECO:0007669"/>
    <property type="project" value="InterPro"/>
</dbReference>
<accession>A0A1I7TA55</accession>
<dbReference type="InterPro" id="IPR041988">
    <property type="entry name" value="Ribosomal_uL24_KOW"/>
</dbReference>
<keyword evidence="2" id="KW-0689">Ribosomal protein</keyword>
<dbReference type="Pfam" id="PF00467">
    <property type="entry name" value="KOW"/>
    <property type="match status" value="1"/>
</dbReference>
<evidence type="ECO:0000259" key="5">
    <source>
        <dbReference type="SMART" id="SM00739"/>
    </source>
</evidence>
<dbReference type="FunFam" id="2.30.30.30:FF:000009">
    <property type="entry name" value="60S ribosomal protein L26"/>
    <property type="match status" value="1"/>
</dbReference>
<dbReference type="GO" id="GO:0015934">
    <property type="term" value="C:large ribosomal subunit"/>
    <property type="evidence" value="ECO:0007669"/>
    <property type="project" value="InterPro"/>
</dbReference>
<dbReference type="eggNOG" id="KOG3401">
    <property type="taxonomic scope" value="Eukaryota"/>
</dbReference>
<dbReference type="NCBIfam" id="TIGR01080">
    <property type="entry name" value="rplX_A_E"/>
    <property type="match status" value="1"/>
</dbReference>
<dbReference type="AlphaFoldDB" id="A0A1I7TA55"/>
<dbReference type="WBParaSite" id="Csp11.Scaffold562.g3921.t1">
    <property type="protein sequence ID" value="Csp11.Scaffold562.g3921.t1"/>
    <property type="gene ID" value="Csp11.Scaffold562.g3921"/>
</dbReference>
<dbReference type="Pfam" id="PF16906">
    <property type="entry name" value="Ribosomal_L26"/>
    <property type="match status" value="1"/>
</dbReference>
<protein>
    <submittedName>
        <fullName evidence="7">KOW domain-containing protein</fullName>
    </submittedName>
</protein>
<sequence>MKVNPFVSSDSGKSRKAHFNAPSHERRRIMSAPLTKELRTKHGIRAIPIRMDDEVVVMRGRHKGNTGRVLRCYRKKFVIHIDKITREKANGSTVHIGIHPSKVAITKLKLDKDRRALVERKANGRARVTGILKGKHTEESVN</sequence>
<dbReference type="PANTHER" id="PTHR11143">
    <property type="entry name" value="60S RIBOSOMAL PROTEIN L26 FAMILY MEMBER"/>
    <property type="match status" value="1"/>
</dbReference>
<evidence type="ECO:0000256" key="3">
    <source>
        <dbReference type="ARBA" id="ARBA00023274"/>
    </source>
</evidence>
<dbReference type="InterPro" id="IPR008991">
    <property type="entry name" value="Translation_prot_SH3-like_sf"/>
</dbReference>
<dbReference type="Proteomes" id="UP000095282">
    <property type="component" value="Unplaced"/>
</dbReference>
<feature type="domain" description="KOW" evidence="5">
    <location>
        <begin position="48"/>
        <end position="75"/>
    </location>
</feature>
<feature type="region of interest" description="Disordered" evidence="4">
    <location>
        <begin position="1"/>
        <end position="24"/>
    </location>
</feature>
<dbReference type="HAMAP" id="MF_01326_A">
    <property type="entry name" value="Ribosomal_uL24_A"/>
    <property type="match status" value="1"/>
</dbReference>
<dbReference type="InterPro" id="IPR005756">
    <property type="entry name" value="Ribosomal_uL24_euk/arc"/>
</dbReference>
<evidence type="ECO:0000256" key="2">
    <source>
        <dbReference type="ARBA" id="ARBA00022980"/>
    </source>
</evidence>
<dbReference type="CDD" id="cd06089">
    <property type="entry name" value="KOW_RPL26"/>
    <property type="match status" value="1"/>
</dbReference>